<name>A0ABY0TBS0_9PROT</name>
<proteinExistence type="predicted"/>
<reference evidence="1 2" key="1">
    <citation type="submission" date="2016-10" db="EMBL/GenBank/DDBJ databases">
        <authorList>
            <person name="Varghese N."/>
            <person name="Submissions S."/>
        </authorList>
    </citation>
    <scope>NUCLEOTIDE SEQUENCE [LARGE SCALE GENOMIC DNA]</scope>
    <source>
        <strain evidence="1 2">Nl1</strain>
    </source>
</reference>
<sequence>MAGDCLALDWVVCLVIRGLSVVIQLEDWIPVFAGMTMGERGGRIINGDRYSMESFV</sequence>
<gene>
    <name evidence="1" type="ORF">SAMN05216402_1102</name>
</gene>
<keyword evidence="2" id="KW-1185">Reference proteome</keyword>
<dbReference type="Proteomes" id="UP000183471">
    <property type="component" value="Unassembled WGS sequence"/>
</dbReference>
<protein>
    <submittedName>
        <fullName evidence="1">Uncharacterized protein</fullName>
    </submittedName>
</protein>
<evidence type="ECO:0000313" key="1">
    <source>
        <dbReference type="EMBL" id="SDQ50181.1"/>
    </source>
</evidence>
<comment type="caution">
    <text evidence="1">The sequence shown here is derived from an EMBL/GenBank/DDBJ whole genome shotgun (WGS) entry which is preliminary data.</text>
</comment>
<evidence type="ECO:0000313" key="2">
    <source>
        <dbReference type="Proteomes" id="UP000183471"/>
    </source>
</evidence>
<dbReference type="EMBL" id="FNKY01000001">
    <property type="protein sequence ID" value="SDQ50181.1"/>
    <property type="molecule type" value="Genomic_DNA"/>
</dbReference>
<organism evidence="1 2">
    <name type="scientific">Nitrosospira multiformis</name>
    <dbReference type="NCBI Taxonomy" id="1231"/>
    <lineage>
        <taxon>Bacteria</taxon>
        <taxon>Pseudomonadati</taxon>
        <taxon>Pseudomonadota</taxon>
        <taxon>Betaproteobacteria</taxon>
        <taxon>Nitrosomonadales</taxon>
        <taxon>Nitrosomonadaceae</taxon>
        <taxon>Nitrosospira</taxon>
    </lineage>
</organism>
<accession>A0ABY0TBS0</accession>